<name>H3DGP2_TETNG</name>
<feature type="compositionally biased region" description="Basic and acidic residues" evidence="2">
    <location>
        <begin position="611"/>
        <end position="621"/>
    </location>
</feature>
<dbReference type="Ensembl" id="ENSTNIT00000019916.1">
    <property type="protein sequence ID" value="ENSTNIP00000019686.1"/>
    <property type="gene ID" value="ENSTNIG00000016584.1"/>
</dbReference>
<dbReference type="InterPro" id="IPR029058">
    <property type="entry name" value="AB_hydrolase_fold"/>
</dbReference>
<dbReference type="Proteomes" id="UP000007303">
    <property type="component" value="Unassembled WGS sequence"/>
</dbReference>
<dbReference type="FunFam" id="3.40.50.1820:FF:000004">
    <property type="entry name" value="Protein FAM135A isoform a"/>
    <property type="match status" value="1"/>
</dbReference>
<evidence type="ECO:0000259" key="3">
    <source>
        <dbReference type="Pfam" id="PF05057"/>
    </source>
</evidence>
<dbReference type="InParanoid" id="H3DGP2"/>
<evidence type="ECO:0000256" key="2">
    <source>
        <dbReference type="SAM" id="MobiDB-lite"/>
    </source>
</evidence>
<dbReference type="GeneTree" id="ENSGT00940000157565"/>
<reference evidence="4" key="3">
    <citation type="submission" date="2025-09" db="UniProtKB">
        <authorList>
            <consortium name="Ensembl"/>
        </authorList>
    </citation>
    <scope>IDENTIFICATION</scope>
</reference>
<feature type="region of interest" description="Disordered" evidence="2">
    <location>
        <begin position="863"/>
        <end position="887"/>
    </location>
</feature>
<dbReference type="InterPro" id="IPR007751">
    <property type="entry name" value="DUF676_lipase-like"/>
</dbReference>
<dbReference type="InterPro" id="IPR022122">
    <property type="entry name" value="DUF3657"/>
</dbReference>
<keyword evidence="5" id="KW-1185">Reference proteome</keyword>
<feature type="compositionally biased region" description="Basic and acidic residues" evidence="2">
    <location>
        <begin position="651"/>
        <end position="666"/>
    </location>
</feature>
<dbReference type="SUPFAM" id="SSF53474">
    <property type="entry name" value="alpha/beta-Hydrolases"/>
    <property type="match status" value="1"/>
</dbReference>
<dbReference type="PANTHER" id="PTHR12482">
    <property type="entry name" value="LIPASE ROG1-RELATED-RELATED"/>
    <property type="match status" value="1"/>
</dbReference>
<organism evidence="4 5">
    <name type="scientific">Tetraodon nigroviridis</name>
    <name type="common">Spotted green pufferfish</name>
    <name type="synonym">Chelonodon nigroviridis</name>
    <dbReference type="NCBI Taxonomy" id="99883"/>
    <lineage>
        <taxon>Eukaryota</taxon>
        <taxon>Metazoa</taxon>
        <taxon>Chordata</taxon>
        <taxon>Craniata</taxon>
        <taxon>Vertebrata</taxon>
        <taxon>Euteleostomi</taxon>
        <taxon>Actinopterygii</taxon>
        <taxon>Neopterygii</taxon>
        <taxon>Teleostei</taxon>
        <taxon>Neoteleostei</taxon>
        <taxon>Acanthomorphata</taxon>
        <taxon>Eupercaria</taxon>
        <taxon>Tetraodontiformes</taxon>
        <taxon>Tetradontoidea</taxon>
        <taxon>Tetraodontidae</taxon>
        <taxon>Tetraodon</taxon>
    </lineage>
</organism>
<reference evidence="4" key="2">
    <citation type="submission" date="2025-08" db="UniProtKB">
        <authorList>
            <consortium name="Ensembl"/>
        </authorList>
    </citation>
    <scope>IDENTIFICATION</scope>
</reference>
<dbReference type="Gene3D" id="3.40.50.1820">
    <property type="entry name" value="alpha/beta hydrolase"/>
    <property type="match status" value="1"/>
</dbReference>
<comment type="similarity">
    <text evidence="1">Belongs to the FAM135 family.</text>
</comment>
<dbReference type="Pfam" id="PF12394">
    <property type="entry name" value="DUF3657"/>
    <property type="match status" value="1"/>
</dbReference>
<evidence type="ECO:0000313" key="4">
    <source>
        <dbReference type="Ensembl" id="ENSTNIP00000019686.1"/>
    </source>
</evidence>
<feature type="domain" description="DUF676" evidence="3">
    <location>
        <begin position="1078"/>
        <end position="1271"/>
    </location>
</feature>
<dbReference type="InterPro" id="IPR044294">
    <property type="entry name" value="Lipase-like"/>
</dbReference>
<evidence type="ECO:0000313" key="5">
    <source>
        <dbReference type="Proteomes" id="UP000007303"/>
    </source>
</evidence>
<accession>H3DGP2</accession>
<dbReference type="OMA" id="TIHACLV"/>
<sequence length="1347" mass="148421">PLSVDSTMTEVQATVEFSVELHKFYNVDLFQRGFYQIRASLKVPPRVPHKVECSLLHPGGSDLAFPASVQDDVICSKTFQILYKNEEVVVNDVLLFKVMMLLEEKKVEESLNEMDFQLFLDLYFTDGDYTPDEPSSLQSISSRTLRLHFSLQRGIHQHINVMFDYFHLAVVSVVIHASLVALHQPLISLPRPVKSTWLNRNAPAQSKDSAIPPLENVVFGSAYVKQVSPDGKTFLVSDHCLQHAFSLHHSLCSSLLQTYQGLFGYFTAITKDLPSSHRMELEQLDLEARLAELCEQVKKAESPDELAELVNMNLAQLCSLLMALWGQFLEVVSLQEHVTALLAVEHHTLRVRRFAEAFFCLEHPRQSALAYQELHAHSHQQMTNAIKSSSYFLSLPPLPVESADLDGDVSSLPIIFEDRYLDSITEDLYGPWQFIINARTGSVPTKTDKPSSRDGSAASPVPESRCAPVDKTSDCCDPPPKSKGKSVKLKKNLKTENSKKLIRQVSKDSVVLVGYKNLKASYSDASTKYKEGEAPLNQEEERDNLFGASSSYSRTNAESIFESGATCGRSLNSPLDDNITACDFFDISATYSTENKPQAGPEVFSRCSQSAHKEEQVEHSGQKLPHWSTGLKTETKPSIEDPLQGDTATDLPHRTEIAQRDVRDPEQTAGDGVFERPVKEAAQRGQPCLISMQAKGDCIRLPDGVRRASSRLSDSGIESEPSSFATQLLPGTQTCVGVGNAELSEKPSLSPVPRLFQQSSVQKPSPGVAEIPENTSAVSGVQSSLTSINSLPSDDECEGSSKSVSVSGTELCGRKSSILVQEQSLVFSGEATGFVGILDTAVSDSQLMKPALSDAELGLAGASSSGTIKDCHSEPTACPSSNSATSSTDLVKRGMVENYFGSRSSTDVSEISPVETSAITLGIQAEPQVREDEDETEHEMIENGYYEEGDGYAFANGVAEEGQSGVGDAGAHGTSVLFEQLGVGYLHETKDLSKAPICSNMLSSCVGHSLGRPLCLSAHRSFSLQWYECAPTPQMKAFIKAREELKQLRLPGFLYSEVPELASTVPYFSLEEDESCEDGIHLIVCVHGLDGNSADLRLVKTYLELGLPGARIDFLMSERNQNDTFADFESMTDRLLDEIVQYIQLYNLTVSKISFVGHSLGNLIVRSVLSRPRFKCYLSKLHTFLSLSGPHLGTLYNSSALVNTGLWFMQKWKKSGSLLQLTCRDHSDPRQTFLYKLSKKSGLQYFKNVVLVGSLQDRYVPYHSARIEMCKTALKDKQTGPVYAEMIENLLLPVLQNKDCNLVRYDVIHALPNTANSLIGRAAHIAVLDSEIFLEKFFLVAGLRFFQ</sequence>
<reference evidence="5" key="1">
    <citation type="journal article" date="2004" name="Nature">
        <title>Genome duplication in the teleost fish Tetraodon nigroviridis reveals the early vertebrate proto-karyotype.</title>
        <authorList>
            <person name="Jaillon O."/>
            <person name="Aury J.-M."/>
            <person name="Brunet F."/>
            <person name="Petit J.-L."/>
            <person name="Stange-Thomann N."/>
            <person name="Mauceli E."/>
            <person name="Bouneau L."/>
            <person name="Fischer C."/>
            <person name="Ozouf-Costaz C."/>
            <person name="Bernot A."/>
            <person name="Nicaud S."/>
            <person name="Jaffe D."/>
            <person name="Fisher S."/>
            <person name="Lutfalla G."/>
            <person name="Dossat C."/>
            <person name="Segurens B."/>
            <person name="Dasilva C."/>
            <person name="Salanoubat M."/>
            <person name="Levy M."/>
            <person name="Boudet N."/>
            <person name="Castellano S."/>
            <person name="Anthouard V."/>
            <person name="Jubin C."/>
            <person name="Castelli V."/>
            <person name="Katinka M."/>
            <person name="Vacherie B."/>
            <person name="Biemont C."/>
            <person name="Skalli Z."/>
            <person name="Cattolico L."/>
            <person name="Poulain J."/>
            <person name="De Berardinis V."/>
            <person name="Cruaud C."/>
            <person name="Duprat S."/>
            <person name="Brottier P."/>
            <person name="Coutanceau J.-P."/>
            <person name="Gouzy J."/>
            <person name="Parra G."/>
            <person name="Lardier G."/>
            <person name="Chapple C."/>
            <person name="McKernan K.J."/>
            <person name="McEwan P."/>
            <person name="Bosak S."/>
            <person name="Kellis M."/>
            <person name="Volff J.-N."/>
            <person name="Guigo R."/>
            <person name="Zody M.C."/>
            <person name="Mesirov J."/>
            <person name="Lindblad-Toh K."/>
            <person name="Birren B."/>
            <person name="Nusbaum C."/>
            <person name="Kahn D."/>
            <person name="Robinson-Rechavi M."/>
            <person name="Laudet V."/>
            <person name="Schachter V."/>
            <person name="Quetier F."/>
            <person name="Saurin W."/>
            <person name="Scarpelli C."/>
            <person name="Wincker P."/>
            <person name="Lander E.S."/>
            <person name="Weissenbach J."/>
            <person name="Roest Crollius H."/>
        </authorList>
    </citation>
    <scope>NUCLEOTIDE SEQUENCE [LARGE SCALE GENOMIC DNA]</scope>
</reference>
<dbReference type="PANTHER" id="PTHR12482:SF40">
    <property type="entry name" value="PROTEIN FAM135A"/>
    <property type="match status" value="1"/>
</dbReference>
<feature type="region of interest" description="Disordered" evidence="2">
    <location>
        <begin position="443"/>
        <end position="490"/>
    </location>
</feature>
<proteinExistence type="inferred from homology"/>
<evidence type="ECO:0000256" key="1">
    <source>
        <dbReference type="ARBA" id="ARBA00007949"/>
    </source>
</evidence>
<feature type="compositionally biased region" description="Polar residues" evidence="2">
    <location>
        <begin position="878"/>
        <end position="887"/>
    </location>
</feature>
<dbReference type="Pfam" id="PF05057">
    <property type="entry name" value="DUF676"/>
    <property type="match status" value="1"/>
</dbReference>
<protein>
    <submittedName>
        <fullName evidence="4">Family with sequence similarity 135 member A</fullName>
    </submittedName>
</protein>
<feature type="region of interest" description="Disordered" evidence="2">
    <location>
        <begin position="611"/>
        <end position="674"/>
    </location>
</feature>